<sequence length="79" mass="8648">MASPIFEEFKPGQNVLLIAQVGQDYTQMQQYRDRLLSAVSAGGGQVDFEQLDRVNLGLVEVASAKYDHVVVSPVQPQGL</sequence>
<protein>
    <submittedName>
        <fullName evidence="1">Uncharacterized protein</fullName>
    </submittedName>
</protein>
<dbReference type="Proteomes" id="UP001145114">
    <property type="component" value="Unassembled WGS sequence"/>
</dbReference>
<proteinExistence type="predicted"/>
<comment type="caution">
    <text evidence="1">The sequence shown here is derived from an EMBL/GenBank/DDBJ whole genome shotgun (WGS) entry which is preliminary data.</text>
</comment>
<accession>A0ACC1HGP1</accession>
<evidence type="ECO:0000313" key="2">
    <source>
        <dbReference type="Proteomes" id="UP001145114"/>
    </source>
</evidence>
<gene>
    <name evidence="1" type="ORF">EV182_002334</name>
</gene>
<evidence type="ECO:0000313" key="1">
    <source>
        <dbReference type="EMBL" id="KAJ1674898.1"/>
    </source>
</evidence>
<name>A0ACC1HGP1_9FUNG</name>
<dbReference type="EMBL" id="JAMZIH010005613">
    <property type="protein sequence ID" value="KAJ1674898.1"/>
    <property type="molecule type" value="Genomic_DNA"/>
</dbReference>
<keyword evidence="2" id="KW-1185">Reference proteome</keyword>
<feature type="non-terminal residue" evidence="1">
    <location>
        <position position="79"/>
    </location>
</feature>
<reference evidence="1" key="1">
    <citation type="submission" date="2022-06" db="EMBL/GenBank/DDBJ databases">
        <title>Phylogenomic reconstructions and comparative analyses of Kickxellomycotina fungi.</title>
        <authorList>
            <person name="Reynolds N.K."/>
            <person name="Stajich J.E."/>
            <person name="Barry K."/>
            <person name="Grigoriev I.V."/>
            <person name="Crous P."/>
            <person name="Smith M.E."/>
        </authorList>
    </citation>
    <scope>NUCLEOTIDE SEQUENCE</scope>
    <source>
        <strain evidence="1">RSA 2271</strain>
    </source>
</reference>
<organism evidence="1 2">
    <name type="scientific">Spiromyces aspiralis</name>
    <dbReference type="NCBI Taxonomy" id="68401"/>
    <lineage>
        <taxon>Eukaryota</taxon>
        <taxon>Fungi</taxon>
        <taxon>Fungi incertae sedis</taxon>
        <taxon>Zoopagomycota</taxon>
        <taxon>Kickxellomycotina</taxon>
        <taxon>Kickxellomycetes</taxon>
        <taxon>Kickxellales</taxon>
        <taxon>Kickxellaceae</taxon>
        <taxon>Spiromyces</taxon>
    </lineage>
</organism>